<keyword evidence="3 11" id="KW-1134">Transmembrane beta strand</keyword>
<dbReference type="CDD" id="cd01347">
    <property type="entry name" value="ligand_gated_channel"/>
    <property type="match status" value="1"/>
</dbReference>
<protein>
    <submittedName>
        <fullName evidence="16">Iron complex outermembrane receptor protein</fullName>
    </submittedName>
</protein>
<comment type="caution">
    <text evidence="16">The sequence shown here is derived from an EMBL/GenBank/DDBJ whole genome shotgun (WGS) entry which is preliminary data.</text>
</comment>
<dbReference type="GO" id="GO:0009279">
    <property type="term" value="C:cell outer membrane"/>
    <property type="evidence" value="ECO:0007669"/>
    <property type="project" value="UniProtKB-SubCell"/>
</dbReference>
<dbReference type="PANTHER" id="PTHR32552">
    <property type="entry name" value="FERRICHROME IRON RECEPTOR-RELATED"/>
    <property type="match status" value="1"/>
</dbReference>
<dbReference type="PANTHER" id="PTHR32552:SF81">
    <property type="entry name" value="TONB-DEPENDENT OUTER MEMBRANE RECEPTOR"/>
    <property type="match status" value="1"/>
</dbReference>
<accession>A0A4R7RT36</accession>
<feature type="chain" id="PRO_5020484743" evidence="13">
    <location>
        <begin position="29"/>
        <end position="735"/>
    </location>
</feature>
<keyword evidence="16" id="KW-0675">Receptor</keyword>
<dbReference type="SUPFAM" id="SSF56935">
    <property type="entry name" value="Porins"/>
    <property type="match status" value="1"/>
</dbReference>
<dbReference type="RefSeq" id="WP_133796272.1">
    <property type="nucleotide sequence ID" value="NZ_SOCA01000006.1"/>
</dbReference>
<evidence type="ECO:0000256" key="4">
    <source>
        <dbReference type="ARBA" id="ARBA00022496"/>
    </source>
</evidence>
<dbReference type="InterPro" id="IPR039426">
    <property type="entry name" value="TonB-dep_rcpt-like"/>
</dbReference>
<evidence type="ECO:0000313" key="17">
    <source>
        <dbReference type="Proteomes" id="UP000295662"/>
    </source>
</evidence>
<keyword evidence="9 11" id="KW-0472">Membrane</keyword>
<keyword evidence="4" id="KW-0410">Iron transport</keyword>
<proteinExistence type="inferred from homology"/>
<dbReference type="InterPro" id="IPR036942">
    <property type="entry name" value="Beta-barrel_TonB_sf"/>
</dbReference>
<evidence type="ECO:0000256" key="6">
    <source>
        <dbReference type="ARBA" id="ARBA00023004"/>
    </source>
</evidence>
<keyword evidence="6" id="KW-0408">Iron</keyword>
<keyword evidence="8 12" id="KW-0798">TonB box</keyword>
<dbReference type="Pfam" id="PF07715">
    <property type="entry name" value="Plug"/>
    <property type="match status" value="1"/>
</dbReference>
<feature type="signal peptide" evidence="13">
    <location>
        <begin position="1"/>
        <end position="28"/>
    </location>
</feature>
<evidence type="ECO:0000313" key="16">
    <source>
        <dbReference type="EMBL" id="TDU68128.1"/>
    </source>
</evidence>
<feature type="domain" description="TonB-dependent receptor-like beta-barrel" evidence="14">
    <location>
        <begin position="265"/>
        <end position="695"/>
    </location>
</feature>
<evidence type="ECO:0000256" key="11">
    <source>
        <dbReference type="PROSITE-ProRule" id="PRU01360"/>
    </source>
</evidence>
<dbReference type="EMBL" id="SOCA01000006">
    <property type="protein sequence ID" value="TDU68128.1"/>
    <property type="molecule type" value="Genomic_DNA"/>
</dbReference>
<dbReference type="GO" id="GO:0006826">
    <property type="term" value="P:iron ion transport"/>
    <property type="evidence" value="ECO:0007669"/>
    <property type="project" value="UniProtKB-KW"/>
</dbReference>
<name>A0A4R7RT36_9BACT</name>
<evidence type="ECO:0000256" key="8">
    <source>
        <dbReference type="ARBA" id="ARBA00023077"/>
    </source>
</evidence>
<evidence type="ECO:0000256" key="3">
    <source>
        <dbReference type="ARBA" id="ARBA00022452"/>
    </source>
</evidence>
<dbReference type="AlphaFoldDB" id="A0A4R7RT36"/>
<keyword evidence="5 11" id="KW-0812">Transmembrane</keyword>
<organism evidence="16 17">
    <name type="scientific">Prosthecobacter fusiformis</name>
    <dbReference type="NCBI Taxonomy" id="48464"/>
    <lineage>
        <taxon>Bacteria</taxon>
        <taxon>Pseudomonadati</taxon>
        <taxon>Verrucomicrobiota</taxon>
        <taxon>Verrucomicrobiia</taxon>
        <taxon>Verrucomicrobiales</taxon>
        <taxon>Verrucomicrobiaceae</taxon>
        <taxon>Prosthecobacter</taxon>
    </lineage>
</organism>
<evidence type="ECO:0000259" key="15">
    <source>
        <dbReference type="Pfam" id="PF07715"/>
    </source>
</evidence>
<feature type="domain" description="TonB-dependent receptor plug" evidence="15">
    <location>
        <begin position="60"/>
        <end position="162"/>
    </location>
</feature>
<evidence type="ECO:0000256" key="2">
    <source>
        <dbReference type="ARBA" id="ARBA00022448"/>
    </source>
</evidence>
<evidence type="ECO:0000256" key="12">
    <source>
        <dbReference type="RuleBase" id="RU003357"/>
    </source>
</evidence>
<dbReference type="InterPro" id="IPR012910">
    <property type="entry name" value="Plug_dom"/>
</dbReference>
<dbReference type="Proteomes" id="UP000295662">
    <property type="component" value="Unassembled WGS sequence"/>
</dbReference>
<dbReference type="Gene3D" id="2.40.170.20">
    <property type="entry name" value="TonB-dependent receptor, beta-barrel domain"/>
    <property type="match status" value="1"/>
</dbReference>
<dbReference type="OrthoDB" id="127311at2"/>
<comment type="similarity">
    <text evidence="11 12">Belongs to the TonB-dependent receptor family.</text>
</comment>
<dbReference type="PROSITE" id="PS52016">
    <property type="entry name" value="TONB_DEPENDENT_REC_3"/>
    <property type="match status" value="1"/>
</dbReference>
<keyword evidence="17" id="KW-1185">Reference proteome</keyword>
<keyword evidence="7" id="KW-0406">Ion transport</keyword>
<evidence type="ECO:0000256" key="7">
    <source>
        <dbReference type="ARBA" id="ARBA00023065"/>
    </source>
</evidence>
<evidence type="ECO:0000256" key="13">
    <source>
        <dbReference type="SAM" id="SignalP"/>
    </source>
</evidence>
<keyword evidence="13" id="KW-0732">Signal</keyword>
<keyword evidence="2 11" id="KW-0813">Transport</keyword>
<evidence type="ECO:0000259" key="14">
    <source>
        <dbReference type="Pfam" id="PF00593"/>
    </source>
</evidence>
<keyword evidence="10 11" id="KW-0998">Cell outer membrane</keyword>
<evidence type="ECO:0000256" key="10">
    <source>
        <dbReference type="ARBA" id="ARBA00023237"/>
    </source>
</evidence>
<gene>
    <name evidence="16" type="ORF">EI77_03245</name>
</gene>
<evidence type="ECO:0000256" key="5">
    <source>
        <dbReference type="ARBA" id="ARBA00022692"/>
    </source>
</evidence>
<dbReference type="Pfam" id="PF00593">
    <property type="entry name" value="TonB_dep_Rec_b-barrel"/>
    <property type="match status" value="1"/>
</dbReference>
<sequence>MLPPTNLRYHILAVLGLLASTVPFSTFGQEAAGQQTENQATSEALPEVVISAPKLGKDLLKLPLSATITTGEVIDQNALRTVKDAAQYSPNTYFSEFSARKLSSPRFRGLFGSPNNPGVTTYYDGVPQFNGNSSSLELLDVEQIDFVRGPAGALFGRNTVGGLVNVTSRRPSLDSFEGEFETTFGSYNLYDVRGRVSGPLVKDQLGFSFAGGHNERDGYTENTLTGHDLDNRSSSFGKAQFLWAPSEKLEVRFILAGETADDGDYGLSDLGGLRRDPRKSARDFEGYTSRDVLLPTLQVTYHAKAFDFTSTTGFVWWDTEDKTDLDYSAGPIPAVGFPGGLPSFLVRYNHEQQTTWTQEFRFSNPLDKPVVLSETATLAWQAGLFLFHQQYDQQTVQDAAALGGGFIPANTTRTNTGLTDMGIGAYLQSTLTLWEKLNLTAGVRWDYEDKEADLRTNRTPVAVPFLPNINSSKSLTNSYSQITPQAAISYDITPDTLAYFSFAGGYKAGGFNTAANDGIESYDEEKSWNYELGLKGRAMEDRLSYNLALFYTDWTDLQLNTPSANSPAQFDITNAGSASSKGIELGLNFRPVNGWDLFGSAGWQDVKFQSGSTDGGTDISGNKVPFTPDYTVTVGSQFSWNVGRGYSAYVRGDVQFIGAFDYDSINGAGQDAYTLANFRVGVRHQSWFIEGFVNNAFDTEYVPMAIPFGGGVAPSGYLGESGAPITFGVRVGVKF</sequence>
<comment type="subcellular location">
    <subcellularLocation>
        <location evidence="1 11">Cell outer membrane</location>
        <topology evidence="1 11">Multi-pass membrane protein</topology>
    </subcellularLocation>
</comment>
<evidence type="ECO:0000256" key="1">
    <source>
        <dbReference type="ARBA" id="ARBA00004571"/>
    </source>
</evidence>
<dbReference type="InterPro" id="IPR000531">
    <property type="entry name" value="Beta-barrel_TonB"/>
</dbReference>
<evidence type="ECO:0000256" key="9">
    <source>
        <dbReference type="ARBA" id="ARBA00023136"/>
    </source>
</evidence>
<reference evidence="16 17" key="1">
    <citation type="submission" date="2019-03" db="EMBL/GenBank/DDBJ databases">
        <title>Genomic Encyclopedia of Archaeal and Bacterial Type Strains, Phase II (KMG-II): from individual species to whole genera.</title>
        <authorList>
            <person name="Goeker M."/>
        </authorList>
    </citation>
    <scope>NUCLEOTIDE SEQUENCE [LARGE SCALE GENOMIC DNA]</scope>
    <source>
        <strain evidence="16 17">ATCC 25309</strain>
    </source>
</reference>